<keyword evidence="3" id="KW-1185">Reference proteome</keyword>
<accession>A0ABS9U0C9</accession>
<sequence length="147" mass="16118">MAQSKQSAPQFTPEERAAMKQRAKELKAQENAAEALKSVLDKIASLDEPDKTNAERIHAIVSKAAPSLVPKLFYGSPGYADKDGKIILFYQERAKFKARYGNLAFFDAARLDEGTMWPTAFAITEISPSDEEAIEAVVRKAIGESAP</sequence>
<dbReference type="RefSeq" id="WP_241053654.1">
    <property type="nucleotide sequence ID" value="NZ_JAKZBV010000001.1"/>
</dbReference>
<dbReference type="EMBL" id="JAKZBV010000001">
    <property type="protein sequence ID" value="MCH6470136.1"/>
    <property type="molecule type" value="Genomic_DNA"/>
</dbReference>
<evidence type="ECO:0000313" key="3">
    <source>
        <dbReference type="Proteomes" id="UP001202922"/>
    </source>
</evidence>
<gene>
    <name evidence="2" type="ORF">L0M17_09130</name>
</gene>
<evidence type="ECO:0000256" key="1">
    <source>
        <dbReference type="SAM" id="MobiDB-lite"/>
    </source>
</evidence>
<organism evidence="2 3">
    <name type="scientific">Sinomonas terrae</name>
    <dbReference type="NCBI Taxonomy" id="2908838"/>
    <lineage>
        <taxon>Bacteria</taxon>
        <taxon>Bacillati</taxon>
        <taxon>Actinomycetota</taxon>
        <taxon>Actinomycetes</taxon>
        <taxon>Micrococcales</taxon>
        <taxon>Micrococcaceae</taxon>
        <taxon>Sinomonas</taxon>
    </lineage>
</organism>
<feature type="compositionally biased region" description="Basic and acidic residues" evidence="1">
    <location>
        <begin position="13"/>
        <end position="25"/>
    </location>
</feature>
<dbReference type="Proteomes" id="UP001202922">
    <property type="component" value="Unassembled WGS sequence"/>
</dbReference>
<feature type="region of interest" description="Disordered" evidence="1">
    <location>
        <begin position="1"/>
        <end position="25"/>
    </location>
</feature>
<proteinExistence type="predicted"/>
<protein>
    <submittedName>
        <fullName evidence="2">DUF1801 domain-containing protein</fullName>
    </submittedName>
</protein>
<reference evidence="2 3" key="1">
    <citation type="submission" date="2022-03" db="EMBL/GenBank/DDBJ databases">
        <title>Sinomonas sp. isolated from a soil.</title>
        <authorList>
            <person name="Han J."/>
            <person name="Kim D.-U."/>
        </authorList>
    </citation>
    <scope>NUCLEOTIDE SEQUENCE [LARGE SCALE GENOMIC DNA]</scope>
    <source>
        <strain evidence="2 3">5-5</strain>
    </source>
</reference>
<evidence type="ECO:0000313" key="2">
    <source>
        <dbReference type="EMBL" id="MCH6470136.1"/>
    </source>
</evidence>
<dbReference type="SUPFAM" id="SSF159888">
    <property type="entry name" value="YdhG-like"/>
    <property type="match status" value="1"/>
</dbReference>
<feature type="compositionally biased region" description="Polar residues" evidence="1">
    <location>
        <begin position="1"/>
        <end position="10"/>
    </location>
</feature>
<name>A0ABS9U0C9_9MICC</name>
<comment type="caution">
    <text evidence="2">The sequence shown here is derived from an EMBL/GenBank/DDBJ whole genome shotgun (WGS) entry which is preliminary data.</text>
</comment>